<dbReference type="EMBL" id="FORU01000005">
    <property type="protein sequence ID" value="SFJ28731.1"/>
    <property type="molecule type" value="Genomic_DNA"/>
</dbReference>
<dbReference type="GO" id="GO:0008360">
    <property type="term" value="P:regulation of cell shape"/>
    <property type="evidence" value="ECO:0007669"/>
    <property type="project" value="UniProtKB-UniRule"/>
</dbReference>
<dbReference type="RefSeq" id="WP_090678540.1">
    <property type="nucleotide sequence ID" value="NZ_FORU01000005.1"/>
</dbReference>
<dbReference type="GO" id="GO:0016740">
    <property type="term" value="F:transferase activity"/>
    <property type="evidence" value="ECO:0007669"/>
    <property type="project" value="UniProtKB-KW"/>
</dbReference>
<dbReference type="Pfam" id="PF01471">
    <property type="entry name" value="PG_binding_1"/>
    <property type="match status" value="1"/>
</dbReference>
<dbReference type="CDD" id="cd16913">
    <property type="entry name" value="YkuD_like"/>
    <property type="match status" value="1"/>
</dbReference>
<dbReference type="PROSITE" id="PS51257">
    <property type="entry name" value="PROKAR_LIPOPROTEIN"/>
    <property type="match status" value="1"/>
</dbReference>
<feature type="active site" description="Nucleophile" evidence="7">
    <location>
        <position position="449"/>
    </location>
</feature>
<dbReference type="Proteomes" id="UP000243887">
    <property type="component" value="Unassembled WGS sequence"/>
</dbReference>
<comment type="similarity">
    <text evidence="2">Belongs to the YkuD family.</text>
</comment>
<keyword evidence="6 7" id="KW-0961">Cell wall biogenesis/degradation</keyword>
<dbReference type="PROSITE" id="PS52029">
    <property type="entry name" value="LD_TPASE"/>
    <property type="match status" value="1"/>
</dbReference>
<keyword evidence="3" id="KW-0808">Transferase</keyword>
<evidence type="ECO:0000256" key="4">
    <source>
        <dbReference type="ARBA" id="ARBA00022960"/>
    </source>
</evidence>
<comment type="pathway">
    <text evidence="1 7">Cell wall biogenesis; peptidoglycan biosynthesis.</text>
</comment>
<protein>
    <submittedName>
        <fullName evidence="9">Murein L,D-transpeptidase YcbB/YkuD</fullName>
    </submittedName>
</protein>
<dbReference type="InterPro" id="IPR002477">
    <property type="entry name" value="Peptidoglycan-bd-like"/>
</dbReference>
<dbReference type="InterPro" id="IPR052905">
    <property type="entry name" value="LD-transpeptidase_YkuD-like"/>
</dbReference>
<gene>
    <name evidence="9" type="ORF">SAMN04487893_10551</name>
</gene>
<evidence type="ECO:0000256" key="1">
    <source>
        <dbReference type="ARBA" id="ARBA00004752"/>
    </source>
</evidence>
<feature type="active site" description="Proton donor/acceptor" evidence="7">
    <location>
        <position position="430"/>
    </location>
</feature>
<keyword evidence="10" id="KW-1185">Reference proteome</keyword>
<accession>A0A1I3Q5Q9</accession>
<dbReference type="GO" id="GO:0071555">
    <property type="term" value="P:cell wall organization"/>
    <property type="evidence" value="ECO:0007669"/>
    <property type="project" value="UniProtKB-UniRule"/>
</dbReference>
<keyword evidence="5 7" id="KW-0573">Peptidoglycan synthesis</keyword>
<dbReference type="PANTHER" id="PTHR41533">
    <property type="entry name" value="L,D-TRANSPEPTIDASE HI_1667-RELATED"/>
    <property type="match status" value="1"/>
</dbReference>
<dbReference type="SUPFAM" id="SSF141523">
    <property type="entry name" value="L,D-transpeptidase catalytic domain-like"/>
    <property type="match status" value="1"/>
</dbReference>
<dbReference type="Gene3D" id="1.10.101.10">
    <property type="entry name" value="PGBD-like superfamily/PGBD"/>
    <property type="match status" value="1"/>
</dbReference>
<dbReference type="Gene3D" id="2.40.440.10">
    <property type="entry name" value="L,D-transpeptidase catalytic domain-like"/>
    <property type="match status" value="1"/>
</dbReference>
<organism evidence="9 10">
    <name type="scientific">Myroides guanonis</name>
    <dbReference type="NCBI Taxonomy" id="1150112"/>
    <lineage>
        <taxon>Bacteria</taxon>
        <taxon>Pseudomonadati</taxon>
        <taxon>Bacteroidota</taxon>
        <taxon>Flavobacteriia</taxon>
        <taxon>Flavobacteriales</taxon>
        <taxon>Flavobacteriaceae</taxon>
        <taxon>Myroides</taxon>
    </lineage>
</organism>
<dbReference type="Pfam" id="PF20142">
    <property type="entry name" value="Scaffold"/>
    <property type="match status" value="1"/>
</dbReference>
<dbReference type="GO" id="GO:0009252">
    <property type="term" value="P:peptidoglycan biosynthetic process"/>
    <property type="evidence" value="ECO:0007669"/>
    <property type="project" value="UniProtKB-UniPathway"/>
</dbReference>
<dbReference type="InterPro" id="IPR038063">
    <property type="entry name" value="Transpep_catalytic_dom"/>
</dbReference>
<evidence type="ECO:0000256" key="2">
    <source>
        <dbReference type="ARBA" id="ARBA00005992"/>
    </source>
</evidence>
<dbReference type="AlphaFoldDB" id="A0A1I3Q5Q9"/>
<feature type="domain" description="L,D-TPase catalytic" evidence="8">
    <location>
        <begin position="302"/>
        <end position="473"/>
    </location>
</feature>
<evidence type="ECO:0000256" key="3">
    <source>
        <dbReference type="ARBA" id="ARBA00022679"/>
    </source>
</evidence>
<dbReference type="InterPro" id="IPR036365">
    <property type="entry name" value="PGBD-like_sf"/>
</dbReference>
<dbReference type="PANTHER" id="PTHR41533:SF2">
    <property type="entry name" value="BLR7131 PROTEIN"/>
    <property type="match status" value="1"/>
</dbReference>
<dbReference type="Pfam" id="PF03734">
    <property type="entry name" value="YkuD"/>
    <property type="match status" value="1"/>
</dbReference>
<evidence type="ECO:0000313" key="9">
    <source>
        <dbReference type="EMBL" id="SFJ28731.1"/>
    </source>
</evidence>
<dbReference type="GO" id="GO:0004180">
    <property type="term" value="F:carboxypeptidase activity"/>
    <property type="evidence" value="ECO:0007669"/>
    <property type="project" value="UniProtKB-ARBA"/>
</dbReference>
<dbReference type="OrthoDB" id="9778545at2"/>
<evidence type="ECO:0000256" key="6">
    <source>
        <dbReference type="ARBA" id="ARBA00023316"/>
    </source>
</evidence>
<dbReference type="SUPFAM" id="SSF47090">
    <property type="entry name" value="PGBD-like"/>
    <property type="match status" value="1"/>
</dbReference>
<dbReference type="STRING" id="1150112.SAMN04487893_10551"/>
<dbReference type="InterPro" id="IPR036366">
    <property type="entry name" value="PGBDSf"/>
</dbReference>
<evidence type="ECO:0000259" key="8">
    <source>
        <dbReference type="PROSITE" id="PS52029"/>
    </source>
</evidence>
<dbReference type="InterPro" id="IPR045380">
    <property type="entry name" value="LD_TPept_scaffold_dom"/>
</dbReference>
<dbReference type="UniPathway" id="UPA00219"/>
<evidence type="ECO:0000256" key="7">
    <source>
        <dbReference type="PROSITE-ProRule" id="PRU01373"/>
    </source>
</evidence>
<dbReference type="InterPro" id="IPR005490">
    <property type="entry name" value="LD_TPept_cat_dom"/>
</dbReference>
<keyword evidence="4 7" id="KW-0133">Cell shape</keyword>
<evidence type="ECO:0000313" key="10">
    <source>
        <dbReference type="Proteomes" id="UP000243887"/>
    </source>
</evidence>
<name>A0A1I3Q5Q9_9FLAO</name>
<reference evidence="10" key="1">
    <citation type="submission" date="2016-10" db="EMBL/GenBank/DDBJ databases">
        <authorList>
            <person name="Varghese N."/>
            <person name="Submissions S."/>
        </authorList>
    </citation>
    <scope>NUCLEOTIDE SEQUENCE [LARGE SCALE GENOMIC DNA]</scope>
    <source>
        <strain evidence="10">DSM 26542</strain>
    </source>
</reference>
<evidence type="ECO:0000256" key="5">
    <source>
        <dbReference type="ARBA" id="ARBA00022984"/>
    </source>
</evidence>
<sequence length="529" mass="61133">MKHFILIGLLAFGLISCQKQKYALHVVTNDTLILTPMNIEESIAFDSLILKEKSKDLQQFYKTNDFKTGWNQAKNREDLITSIKSLDEDGITLKQFPLEKLKKYNSDYSTLTDVQKTEADILYSETFFKIASQLYNGVLSPKKLYNDWDIDPKNINLPATLNLTLIHDAVPIAFDSIRPKHPVYGQLKEALAELRKMPNEDFIELKTINKLKVNDSLPEIKVLKELLIYWKDLAQSDSINSVFDETTSNALKRFQLRNGIDETGLLDKQTLIALNETKEQQIQKVIVNLERWRWYPRNLGNDYVLVNIPDFSLVAVSHGDTIQKHKIIVGKPDRKTPILSSRFSGLIINPTWTVPPTILKNDLVPSASKNRSYFANRGFTIYDNNGNVVSASDWKPERASSYRYVQKPGKANSLGRIKFDFKNNHLVYLHDTNNKNNFNKDNRDLSSGCIRVEDPFDLAEYILTTENSKYTMKQINQWLESEKTQHIPLQKTIDIHQLYWTAWKDKDGLQFRDDIYNLDGDLFTKLQLN</sequence>
<proteinExistence type="inferred from homology"/>